<dbReference type="SUPFAM" id="SSF53300">
    <property type="entry name" value="vWA-like"/>
    <property type="match status" value="1"/>
</dbReference>
<organism evidence="1 2">
    <name type="scientific">Rubellimicrobium mesophilum DSM 19309</name>
    <dbReference type="NCBI Taxonomy" id="442562"/>
    <lineage>
        <taxon>Bacteria</taxon>
        <taxon>Pseudomonadati</taxon>
        <taxon>Pseudomonadota</taxon>
        <taxon>Alphaproteobacteria</taxon>
        <taxon>Rhodobacterales</taxon>
        <taxon>Roseobacteraceae</taxon>
        <taxon>Rubellimicrobium</taxon>
    </lineage>
</organism>
<dbReference type="PATRIC" id="fig|442562.3.peg.154"/>
<evidence type="ECO:0000313" key="1">
    <source>
        <dbReference type="EMBL" id="EYD78324.1"/>
    </source>
</evidence>
<dbReference type="Gene3D" id="3.40.50.410">
    <property type="entry name" value="von Willebrand factor, type A domain"/>
    <property type="match status" value="1"/>
</dbReference>
<dbReference type="Proteomes" id="UP000019666">
    <property type="component" value="Unassembled WGS sequence"/>
</dbReference>
<dbReference type="HOGENOM" id="CLU_064451_1_1_5"/>
<gene>
    <name evidence="1" type="ORF">Rumeso_00153</name>
</gene>
<keyword evidence="2" id="KW-1185">Reference proteome</keyword>
<dbReference type="STRING" id="442562.Rumeso_00153"/>
<dbReference type="EMBL" id="AOSK01000005">
    <property type="protein sequence ID" value="EYD78324.1"/>
    <property type="molecule type" value="Genomic_DNA"/>
</dbReference>
<evidence type="ECO:0000313" key="2">
    <source>
        <dbReference type="Proteomes" id="UP000019666"/>
    </source>
</evidence>
<reference evidence="1 2" key="1">
    <citation type="submission" date="2013-02" db="EMBL/GenBank/DDBJ databases">
        <authorList>
            <person name="Fiebig A."/>
            <person name="Goeker M."/>
            <person name="Klenk H.-P.P."/>
        </authorList>
    </citation>
    <scope>NUCLEOTIDE SEQUENCE [LARGE SCALE GENOMIC DNA]</scope>
    <source>
        <strain evidence="1 2">DSM 19309</strain>
    </source>
</reference>
<dbReference type="AlphaFoldDB" id="A0A017HX35"/>
<comment type="caution">
    <text evidence="1">The sequence shown here is derived from an EMBL/GenBank/DDBJ whole genome shotgun (WGS) entry which is preliminary data.</text>
</comment>
<dbReference type="Pfam" id="PF06707">
    <property type="entry name" value="DUF1194"/>
    <property type="match status" value="1"/>
</dbReference>
<protein>
    <submittedName>
        <fullName evidence="1">Identified by similarity to GB.1</fullName>
    </submittedName>
</protein>
<dbReference type="CDD" id="cd00198">
    <property type="entry name" value="vWFA"/>
    <property type="match status" value="1"/>
</dbReference>
<accession>A0A017HX35</accession>
<dbReference type="InterPro" id="IPR036465">
    <property type="entry name" value="vWFA_dom_sf"/>
</dbReference>
<name>A0A017HX35_9RHOB</name>
<dbReference type="InterPro" id="IPR010607">
    <property type="entry name" value="DUF1194"/>
</dbReference>
<proteinExistence type="predicted"/>
<sequence length="226" mass="23710">MAVALGLAGPAAADCRLALVLALDISSSVDATEDRLQREGLAGALVAPEVVRAFLTGEPVAIFAFEWSGSRVQTPLLPGWMVVRGEPDLRRAAEAIAGSERSRDDLNTALGAALRHAWEALQAGPPCRTRTVDVSSDGISNAGADPGEVYAALPFEGVTVNALVIGGEAEDSPLVDWFRWEVLHGPDAFLIHARDFGDYEQAMVSKLLRELELPEVAGAVLGGASG</sequence>